<dbReference type="InterPro" id="IPR025292">
    <property type="entry name" value="T3SS_LEE_assoc"/>
</dbReference>
<dbReference type="Proteomes" id="UP000838748">
    <property type="component" value="Unassembled WGS sequence"/>
</dbReference>
<proteinExistence type="predicted"/>
<name>A0ABM8ZYF3_9VIBR</name>
<dbReference type="Pfam" id="PF13327">
    <property type="entry name" value="T3SS_LEE_assoc"/>
    <property type="match status" value="1"/>
</dbReference>
<dbReference type="RefSeq" id="WP_237359493.1">
    <property type="nucleotide sequence ID" value="NZ_CAKLDM010000001.1"/>
</dbReference>
<gene>
    <name evidence="1" type="ORF">VMF7928_00074</name>
</gene>
<evidence type="ECO:0000313" key="1">
    <source>
        <dbReference type="EMBL" id="CAH0535965.1"/>
    </source>
</evidence>
<keyword evidence="2" id="KW-1185">Reference proteome</keyword>
<sequence>MLIDKAIFNFYQLAYSPGLTMSPQWWEVLNLASWKEVYSRSPECRQSVDTLIQSRRGFAIPSLTVPEAEWQLYVCREIERLPKLLAALGLIRLARLDYLLLRQYRESLLIYFEPHELTQLEAIYPDVQFIDEQIKVDVEPLSVSSLPSLALYLGWDGLQQSNIFWQVLAILFPPNFMSTGVGEEARALMQQWFVRFRRLL</sequence>
<reference evidence="1" key="1">
    <citation type="submission" date="2021-11" db="EMBL/GenBank/DDBJ databases">
        <authorList>
            <person name="Rodrigo-Torres L."/>
            <person name="Arahal R. D."/>
            <person name="Lucena T."/>
        </authorList>
    </citation>
    <scope>NUCLEOTIDE SEQUENCE</scope>
    <source>
        <strain evidence="1">CECT 7928</strain>
    </source>
</reference>
<organism evidence="1 2">
    <name type="scientific">Vibrio marisflavi CECT 7928</name>
    <dbReference type="NCBI Taxonomy" id="634439"/>
    <lineage>
        <taxon>Bacteria</taxon>
        <taxon>Pseudomonadati</taxon>
        <taxon>Pseudomonadota</taxon>
        <taxon>Gammaproteobacteria</taxon>
        <taxon>Vibrionales</taxon>
        <taxon>Vibrionaceae</taxon>
        <taxon>Vibrio</taxon>
    </lineage>
</organism>
<protein>
    <submittedName>
        <fullName evidence="1">Uncharacterized protein</fullName>
    </submittedName>
</protein>
<accession>A0ABM8ZYF3</accession>
<evidence type="ECO:0000313" key="2">
    <source>
        <dbReference type="Proteomes" id="UP000838748"/>
    </source>
</evidence>
<comment type="caution">
    <text evidence="1">The sequence shown here is derived from an EMBL/GenBank/DDBJ whole genome shotgun (WGS) entry which is preliminary data.</text>
</comment>
<dbReference type="EMBL" id="CAKLDM010000001">
    <property type="protein sequence ID" value="CAH0535965.1"/>
    <property type="molecule type" value="Genomic_DNA"/>
</dbReference>